<dbReference type="Gene3D" id="1.20.58.220">
    <property type="entry name" value="Phosphate transport system protein phou homolog 2, domain 2"/>
    <property type="match status" value="1"/>
</dbReference>
<dbReference type="PANTHER" id="PTHR36536">
    <property type="entry name" value="UPF0111 PROTEIN HI_1603"/>
    <property type="match status" value="1"/>
</dbReference>
<dbReference type="InterPro" id="IPR002727">
    <property type="entry name" value="DUF47"/>
</dbReference>
<comment type="caution">
    <text evidence="2">The sequence shown here is derived from an EMBL/GenBank/DDBJ whole genome shotgun (WGS) entry which is preliminary data.</text>
</comment>
<dbReference type="EMBL" id="VSIX01000066">
    <property type="protein sequence ID" value="TYB30857.1"/>
    <property type="molecule type" value="Genomic_DNA"/>
</dbReference>
<organism evidence="2 3">
    <name type="scientific">Candidatus Mcinerneyibacterium aminivorans</name>
    <dbReference type="NCBI Taxonomy" id="2703815"/>
    <lineage>
        <taxon>Bacteria</taxon>
        <taxon>Candidatus Macinerneyibacteriota</taxon>
        <taxon>Candidatus Mcinerneyibacteria</taxon>
        <taxon>Candidatus Mcinerneyibacteriales</taxon>
        <taxon>Candidatus Mcinerneyibacteriaceae</taxon>
        <taxon>Candidatus Mcinerneyibacterium</taxon>
    </lineage>
</organism>
<dbReference type="InterPro" id="IPR038078">
    <property type="entry name" value="PhoU-like_sf"/>
</dbReference>
<keyword evidence="3" id="KW-1185">Reference proteome</keyword>
<name>A0A5D0MAW6_9BACT</name>
<evidence type="ECO:0000313" key="3">
    <source>
        <dbReference type="Proteomes" id="UP000324143"/>
    </source>
</evidence>
<dbReference type="Proteomes" id="UP000324143">
    <property type="component" value="Unassembled WGS sequence"/>
</dbReference>
<comment type="similarity">
    <text evidence="1">Belongs to the UPF0111 family.</text>
</comment>
<dbReference type="InterPro" id="IPR018445">
    <property type="entry name" value="Put_Phosphate_transp_reg"/>
</dbReference>
<dbReference type="AlphaFoldDB" id="A0A5D0MAW6"/>
<dbReference type="PANTHER" id="PTHR36536:SF3">
    <property type="entry name" value="UPF0111 PROTEIN HI_1603"/>
    <property type="match status" value="1"/>
</dbReference>
<evidence type="ECO:0000256" key="1">
    <source>
        <dbReference type="ARBA" id="ARBA00008591"/>
    </source>
</evidence>
<sequence length="224" mass="25952">MQGSFISELFPKHTPMELLIEHAKILSEVTKDVKPLVEKYFNHEDIGELVDRISDKESKADKIKFKLRKMFHKRIKTPYTAKDLLEYLHKQDFLIDSIEDISKKLSLNRIDGLDEEVQTLFLELVDVIIKAMGYLEEMTENAKKAINTSFAKKVLDAEESDSVRIEDLEGEVDKLSLKIGKWIYSHKNKLNPIDLIFFRELVLLFVEIADEAENTAELLNALIK</sequence>
<proteinExistence type="inferred from homology"/>
<dbReference type="Pfam" id="PF01865">
    <property type="entry name" value="PhoU_div"/>
    <property type="match status" value="1"/>
</dbReference>
<reference evidence="2" key="1">
    <citation type="submission" date="2019-08" db="EMBL/GenBank/DDBJ databases">
        <title>Genomic characterization of a novel candidate phylum (ARYD3) from a high temperature, high salinity tertiary oil reservoir in north central Oklahoma, USA.</title>
        <authorList>
            <person name="Youssef N.H."/>
            <person name="Yadav A."/>
            <person name="Elshahed M.S."/>
        </authorList>
    </citation>
    <scope>NUCLEOTIDE SEQUENCE [LARGE SCALE GENOMIC DNA]</scope>
    <source>
        <strain evidence="2">ARYD3</strain>
    </source>
</reference>
<accession>A0A5D0MAW6</accession>
<protein>
    <submittedName>
        <fullName evidence="2">DUF47 family protein</fullName>
    </submittedName>
</protein>
<evidence type="ECO:0000313" key="2">
    <source>
        <dbReference type="EMBL" id="TYB30857.1"/>
    </source>
</evidence>
<gene>
    <name evidence="2" type="ORF">FXF47_07100</name>
</gene>